<dbReference type="RefSeq" id="WP_206293565.1">
    <property type="nucleotide sequence ID" value="NZ_CP063458.1"/>
</dbReference>
<dbReference type="GO" id="GO:0016758">
    <property type="term" value="F:hexosyltransferase activity"/>
    <property type="evidence" value="ECO:0007669"/>
    <property type="project" value="InterPro"/>
</dbReference>
<feature type="transmembrane region" description="Helical" evidence="8">
    <location>
        <begin position="191"/>
        <end position="216"/>
    </location>
</feature>
<evidence type="ECO:0000256" key="1">
    <source>
        <dbReference type="ARBA" id="ARBA00004651"/>
    </source>
</evidence>
<dbReference type="InterPro" id="IPR018584">
    <property type="entry name" value="GT87"/>
</dbReference>
<name>A0A7M2WYI1_9BACT</name>
<evidence type="ECO:0000313" key="9">
    <source>
        <dbReference type="EMBL" id="QOV90479.1"/>
    </source>
</evidence>
<dbReference type="Proteomes" id="UP000593765">
    <property type="component" value="Chromosome"/>
</dbReference>
<evidence type="ECO:0000256" key="7">
    <source>
        <dbReference type="ARBA" id="ARBA00024033"/>
    </source>
</evidence>
<accession>A0A7M2WYI1</accession>
<feature type="transmembrane region" description="Helical" evidence="8">
    <location>
        <begin position="305"/>
        <end position="326"/>
    </location>
</feature>
<keyword evidence="6 8" id="KW-0472">Membrane</keyword>
<evidence type="ECO:0000256" key="5">
    <source>
        <dbReference type="ARBA" id="ARBA00022989"/>
    </source>
</evidence>
<protein>
    <submittedName>
        <fullName evidence="9">DUF2029 domain-containing protein</fullName>
    </submittedName>
</protein>
<keyword evidence="2" id="KW-1003">Cell membrane</keyword>
<sequence>MNIDTAPTLMFPALRRSSYRRRLWLLVAGVALFLAIVAGMEAARRAAAPPAAKTSGDVIALDFIAFYTGGHFVAEGRHRDLFDLKAVKAYQDEIAAKNGVNLGHALGPWWNPPFYAWVFAPLAKLSFGTATAVWVAFNALCAAVSCWLLVRMLPAGSGWRTWALVPALMVLSIPFIHALSHGQNACTSLLIVTLAVTAWRADRPILAGVVAGLMAYKPQHAVVLGGMMTLALGWRAMLGMAITGASLLAVTLLTLPGALGDFLSRMPQNVRFVQEQSVYLWERHATLKAFWRLLLQGTEIGPPSAMTTLLTAICTAAIAVLLLRLTPAAKVLNPFDTTDRKSPVNRDRLIAATFLATPLVMPFYFDYDLLMLAVPAVLLAAMKMTDGTITGSRSLDRATLVLAPMVYAILLINADFAEHTRVNPVVPVLAVLMCSVAWPKRSITEATAAMQEPQERPTFARAA</sequence>
<feature type="transmembrane region" description="Helical" evidence="8">
    <location>
        <begin position="237"/>
        <end position="259"/>
    </location>
</feature>
<keyword evidence="5 8" id="KW-1133">Transmembrane helix</keyword>
<dbReference type="GO" id="GO:0005886">
    <property type="term" value="C:plasma membrane"/>
    <property type="evidence" value="ECO:0007669"/>
    <property type="project" value="UniProtKB-SubCell"/>
</dbReference>
<proteinExistence type="inferred from homology"/>
<dbReference type="Pfam" id="PF09594">
    <property type="entry name" value="GT87"/>
    <property type="match status" value="1"/>
</dbReference>
<dbReference type="KEGG" id="hbs:IPV69_03685"/>
<organism evidence="9 10">
    <name type="scientific">Humisphaera borealis</name>
    <dbReference type="NCBI Taxonomy" id="2807512"/>
    <lineage>
        <taxon>Bacteria</taxon>
        <taxon>Pseudomonadati</taxon>
        <taxon>Planctomycetota</taxon>
        <taxon>Phycisphaerae</taxon>
        <taxon>Tepidisphaerales</taxon>
        <taxon>Tepidisphaeraceae</taxon>
        <taxon>Humisphaera</taxon>
    </lineage>
</organism>
<comment type="subcellular location">
    <subcellularLocation>
        <location evidence="1">Cell membrane</location>
        <topology evidence="1">Multi-pass membrane protein</topology>
    </subcellularLocation>
</comment>
<keyword evidence="3" id="KW-0808">Transferase</keyword>
<keyword evidence="10" id="KW-1185">Reference proteome</keyword>
<feature type="transmembrane region" description="Helical" evidence="8">
    <location>
        <begin position="162"/>
        <end position="179"/>
    </location>
</feature>
<evidence type="ECO:0000313" key="10">
    <source>
        <dbReference type="Proteomes" id="UP000593765"/>
    </source>
</evidence>
<reference evidence="9 10" key="1">
    <citation type="submission" date="2020-10" db="EMBL/GenBank/DDBJ databases">
        <title>Wide distribution of Phycisphaera-like planctomycetes from WD2101 soil group in peatlands and genome analysis of the first cultivated representative.</title>
        <authorList>
            <person name="Dedysh S.N."/>
            <person name="Beletsky A.V."/>
            <person name="Ivanova A."/>
            <person name="Kulichevskaya I.S."/>
            <person name="Suzina N.E."/>
            <person name="Philippov D.A."/>
            <person name="Rakitin A.L."/>
            <person name="Mardanov A.V."/>
            <person name="Ravin N.V."/>
        </authorList>
    </citation>
    <scope>NUCLEOTIDE SEQUENCE [LARGE SCALE GENOMIC DNA]</scope>
    <source>
        <strain evidence="9 10">M1803</strain>
    </source>
</reference>
<comment type="similarity">
    <text evidence="7">Belongs to the glycosyltransferase 87 family.</text>
</comment>
<evidence type="ECO:0000256" key="6">
    <source>
        <dbReference type="ARBA" id="ARBA00023136"/>
    </source>
</evidence>
<gene>
    <name evidence="9" type="ORF">IPV69_03685</name>
</gene>
<feature type="transmembrane region" description="Helical" evidence="8">
    <location>
        <begin position="347"/>
        <end position="364"/>
    </location>
</feature>
<dbReference type="EMBL" id="CP063458">
    <property type="protein sequence ID" value="QOV90479.1"/>
    <property type="molecule type" value="Genomic_DNA"/>
</dbReference>
<evidence type="ECO:0000256" key="3">
    <source>
        <dbReference type="ARBA" id="ARBA00022679"/>
    </source>
</evidence>
<evidence type="ECO:0000256" key="8">
    <source>
        <dbReference type="SAM" id="Phobius"/>
    </source>
</evidence>
<keyword evidence="4 8" id="KW-0812">Transmembrane</keyword>
<evidence type="ECO:0000256" key="2">
    <source>
        <dbReference type="ARBA" id="ARBA00022475"/>
    </source>
</evidence>
<dbReference type="AlphaFoldDB" id="A0A7M2WYI1"/>
<feature type="transmembrane region" description="Helical" evidence="8">
    <location>
        <begin position="131"/>
        <end position="150"/>
    </location>
</feature>
<evidence type="ECO:0000256" key="4">
    <source>
        <dbReference type="ARBA" id="ARBA00022692"/>
    </source>
</evidence>